<accession>A0A2H0VBK5</accession>
<evidence type="ECO:0000313" key="1">
    <source>
        <dbReference type="EMBL" id="PIR96497.1"/>
    </source>
</evidence>
<protein>
    <submittedName>
        <fullName evidence="1">Uncharacterized protein</fullName>
    </submittedName>
</protein>
<name>A0A2H0VBK5_9BACT</name>
<sequence length="67" mass="7835">KNKDNVGNTGLSWRLVKKNYPLYFWPELLLKEIVRSASGRQKKQLLGVVEELRGKTKIARDLQRILK</sequence>
<dbReference type="AlphaFoldDB" id="A0A2H0VBK5"/>
<reference evidence="2" key="1">
    <citation type="submission" date="2017-09" db="EMBL/GenBank/DDBJ databases">
        <title>Depth-based differentiation of microbial function through sediment-hosted aquifers and enrichment of novel symbionts in the deep terrestrial subsurface.</title>
        <authorList>
            <person name="Probst A.J."/>
            <person name="Ladd B."/>
            <person name="Jarett J.K."/>
            <person name="Geller-Mcgrath D.E."/>
            <person name="Sieber C.M.K."/>
            <person name="Emerson J.B."/>
            <person name="Anantharaman K."/>
            <person name="Thomas B.C."/>
            <person name="Malmstrom R."/>
            <person name="Stieglmeier M."/>
            <person name="Klingl A."/>
            <person name="Woyke T."/>
            <person name="Ryan C.M."/>
            <person name="Banfield J.F."/>
        </authorList>
    </citation>
    <scope>NUCLEOTIDE SEQUENCE [LARGE SCALE GENOMIC DNA]</scope>
</reference>
<dbReference type="EMBL" id="PFAK01000011">
    <property type="protein sequence ID" value="PIR96497.1"/>
    <property type="molecule type" value="Genomic_DNA"/>
</dbReference>
<dbReference type="Proteomes" id="UP000230922">
    <property type="component" value="Unassembled WGS sequence"/>
</dbReference>
<evidence type="ECO:0000313" key="2">
    <source>
        <dbReference type="Proteomes" id="UP000230922"/>
    </source>
</evidence>
<comment type="caution">
    <text evidence="1">The sequence shown here is derived from an EMBL/GenBank/DDBJ whole genome shotgun (WGS) entry which is preliminary data.</text>
</comment>
<feature type="non-terminal residue" evidence="1">
    <location>
        <position position="1"/>
    </location>
</feature>
<organism evidence="1 2">
    <name type="scientific">Candidatus Doudnabacteria bacterium CG10_big_fil_rev_8_21_14_0_10_42_18</name>
    <dbReference type="NCBI Taxonomy" id="1974552"/>
    <lineage>
        <taxon>Bacteria</taxon>
        <taxon>Candidatus Doudnaibacteriota</taxon>
    </lineage>
</organism>
<proteinExistence type="predicted"/>
<gene>
    <name evidence="1" type="ORF">COT92_00735</name>
</gene>